<feature type="transmembrane region" description="Helical" evidence="1">
    <location>
        <begin position="7"/>
        <end position="30"/>
    </location>
</feature>
<evidence type="ECO:0000313" key="2">
    <source>
        <dbReference type="EMBL" id="PZD95886.1"/>
    </source>
</evidence>
<reference evidence="2 3" key="1">
    <citation type="submission" date="2018-06" db="EMBL/GenBank/DDBJ databases">
        <title>Paenibacillus imtechensis sp. nov.</title>
        <authorList>
            <person name="Pinnaka A.K."/>
            <person name="Singh H."/>
            <person name="Kaur M."/>
        </authorList>
    </citation>
    <scope>NUCLEOTIDE SEQUENCE [LARGE SCALE GENOMIC DNA]</scope>
    <source>
        <strain evidence="2 3">SMB1</strain>
    </source>
</reference>
<evidence type="ECO:0000256" key="1">
    <source>
        <dbReference type="SAM" id="Phobius"/>
    </source>
</evidence>
<comment type="caution">
    <text evidence="2">The sequence shown here is derived from an EMBL/GenBank/DDBJ whole genome shotgun (WGS) entry which is preliminary data.</text>
</comment>
<keyword evidence="1" id="KW-1133">Transmembrane helix</keyword>
<protein>
    <submittedName>
        <fullName evidence="2">Cyclic lactone autoinducer peptide</fullName>
    </submittedName>
</protein>
<dbReference type="EMBL" id="QKRB01000043">
    <property type="protein sequence ID" value="PZD95886.1"/>
    <property type="molecule type" value="Genomic_DNA"/>
</dbReference>
<dbReference type="OrthoDB" id="2642099at2"/>
<evidence type="ECO:0000313" key="3">
    <source>
        <dbReference type="Proteomes" id="UP000249522"/>
    </source>
</evidence>
<keyword evidence="3" id="KW-1185">Reference proteome</keyword>
<keyword evidence="1" id="KW-0812">Transmembrane</keyword>
<gene>
    <name evidence="2" type="ORF">DNH61_10600</name>
</gene>
<dbReference type="RefSeq" id="WP_111146631.1">
    <property type="nucleotide sequence ID" value="NZ_QKRB01000043.1"/>
</dbReference>
<dbReference type="InterPro" id="IPR009229">
    <property type="entry name" value="AgrD"/>
</dbReference>
<proteinExistence type="predicted"/>
<dbReference type="AlphaFoldDB" id="A0A2W1L9H0"/>
<name>A0A2W1L9H0_9BACL</name>
<accession>A0A2W1L9H0</accession>
<keyword evidence="1" id="KW-0472">Membrane</keyword>
<dbReference type="Proteomes" id="UP000249522">
    <property type="component" value="Unassembled WGS sequence"/>
</dbReference>
<dbReference type="NCBIfam" id="TIGR04223">
    <property type="entry name" value="quorum_AgrD"/>
    <property type="match status" value="1"/>
</dbReference>
<sequence>MKSRKLFHAICTILASAAVLIVSTASLLWVHQPKVPNELLNK</sequence>
<organism evidence="2 3">
    <name type="scientific">Paenibacillus sambharensis</name>
    <dbReference type="NCBI Taxonomy" id="1803190"/>
    <lineage>
        <taxon>Bacteria</taxon>
        <taxon>Bacillati</taxon>
        <taxon>Bacillota</taxon>
        <taxon>Bacilli</taxon>
        <taxon>Bacillales</taxon>
        <taxon>Paenibacillaceae</taxon>
        <taxon>Paenibacillus</taxon>
    </lineage>
</organism>